<accession>A0A937D768</accession>
<evidence type="ECO:0000256" key="1">
    <source>
        <dbReference type="SAM" id="MobiDB-lite"/>
    </source>
</evidence>
<keyword evidence="4" id="KW-1185">Reference proteome</keyword>
<sequence length="66" mass="6846">MDVNPLAVILFSGLVVGGLAAELALWWKDRSPSGPPAHEQPGRHPAPGLPLERHGDAAFSPAKANG</sequence>
<dbReference type="RefSeq" id="WP_201683685.1">
    <property type="nucleotide sequence ID" value="NZ_JAEQNA010000002.1"/>
</dbReference>
<keyword evidence="2" id="KW-0472">Membrane</keyword>
<organism evidence="3 4">
    <name type="scientific">Ramlibacter aurantiacus</name>
    <dbReference type="NCBI Taxonomy" id="2801330"/>
    <lineage>
        <taxon>Bacteria</taxon>
        <taxon>Pseudomonadati</taxon>
        <taxon>Pseudomonadota</taxon>
        <taxon>Betaproteobacteria</taxon>
        <taxon>Burkholderiales</taxon>
        <taxon>Comamonadaceae</taxon>
        <taxon>Ramlibacter</taxon>
    </lineage>
</organism>
<evidence type="ECO:0000256" key="2">
    <source>
        <dbReference type="SAM" id="Phobius"/>
    </source>
</evidence>
<dbReference type="AlphaFoldDB" id="A0A937D768"/>
<feature type="transmembrane region" description="Helical" evidence="2">
    <location>
        <begin position="6"/>
        <end position="27"/>
    </location>
</feature>
<gene>
    <name evidence="3" type="ORF">JI739_09725</name>
</gene>
<keyword evidence="2" id="KW-1133">Transmembrane helix</keyword>
<comment type="caution">
    <text evidence="3">The sequence shown here is derived from an EMBL/GenBank/DDBJ whole genome shotgun (WGS) entry which is preliminary data.</text>
</comment>
<proteinExistence type="predicted"/>
<evidence type="ECO:0000313" key="4">
    <source>
        <dbReference type="Proteomes" id="UP000613011"/>
    </source>
</evidence>
<name>A0A937D768_9BURK</name>
<keyword evidence="2" id="KW-0812">Transmembrane</keyword>
<dbReference type="Proteomes" id="UP000613011">
    <property type="component" value="Unassembled WGS sequence"/>
</dbReference>
<feature type="region of interest" description="Disordered" evidence="1">
    <location>
        <begin position="29"/>
        <end position="66"/>
    </location>
</feature>
<reference evidence="3" key="1">
    <citation type="submission" date="2021-01" db="EMBL/GenBank/DDBJ databases">
        <title>Ramlibacter sp. strain AW1 16S ribosomal RNA gene Genome sequencing and assembly.</title>
        <authorList>
            <person name="Kang M."/>
        </authorList>
    </citation>
    <scope>NUCLEOTIDE SEQUENCE</scope>
    <source>
        <strain evidence="3">AW1</strain>
    </source>
</reference>
<dbReference type="EMBL" id="JAEQNA010000002">
    <property type="protein sequence ID" value="MBL0420621.1"/>
    <property type="molecule type" value="Genomic_DNA"/>
</dbReference>
<protein>
    <submittedName>
        <fullName evidence="3">Uncharacterized protein</fullName>
    </submittedName>
</protein>
<evidence type="ECO:0000313" key="3">
    <source>
        <dbReference type="EMBL" id="MBL0420621.1"/>
    </source>
</evidence>